<accession>A0A9E6XW84</accession>
<dbReference type="EMBL" id="CP087164">
    <property type="protein sequence ID" value="UGS35570.1"/>
    <property type="molecule type" value="Genomic_DNA"/>
</dbReference>
<keyword evidence="4" id="KW-1185">Reference proteome</keyword>
<dbReference type="Proteomes" id="UP001162834">
    <property type="component" value="Chromosome"/>
</dbReference>
<dbReference type="GO" id="GO:0005829">
    <property type="term" value="C:cytosol"/>
    <property type="evidence" value="ECO:0007669"/>
    <property type="project" value="TreeGrafter"/>
</dbReference>
<keyword evidence="3" id="KW-0436">Ligase</keyword>
<dbReference type="EC" id="6.4.1.8" evidence="3"/>
<dbReference type="AlphaFoldDB" id="A0A9E6XW84"/>
<gene>
    <name evidence="3" type="primary">apc4_9</name>
    <name evidence="3" type="ORF">DSM104329_01963</name>
</gene>
<organism evidence="3 4">
    <name type="scientific">Capillimicrobium parvum</name>
    <dbReference type="NCBI Taxonomy" id="2884022"/>
    <lineage>
        <taxon>Bacteria</taxon>
        <taxon>Bacillati</taxon>
        <taxon>Actinomycetota</taxon>
        <taxon>Thermoleophilia</taxon>
        <taxon>Solirubrobacterales</taxon>
        <taxon>Capillimicrobiaceae</taxon>
        <taxon>Capillimicrobium</taxon>
    </lineage>
</organism>
<dbReference type="InterPro" id="IPR003692">
    <property type="entry name" value="Hydantoinase_B"/>
</dbReference>
<feature type="region of interest" description="Disordered" evidence="1">
    <location>
        <begin position="585"/>
        <end position="611"/>
    </location>
</feature>
<dbReference type="Pfam" id="PF02538">
    <property type="entry name" value="Hydantoinase_B"/>
    <property type="match status" value="1"/>
</dbReference>
<protein>
    <submittedName>
        <fullName evidence="3">Acetophenone carboxylase delta subunit</fullName>
        <ecNumber evidence="3">6.4.1.8</ecNumber>
    </submittedName>
</protein>
<feature type="domain" description="Hydantoinase B/oxoprolinase" evidence="2">
    <location>
        <begin position="9"/>
        <end position="531"/>
    </location>
</feature>
<dbReference type="PANTHER" id="PTHR11365:SF23">
    <property type="entry name" value="HYPOTHETICAL 5-OXOPROLINASE (EUROFUNG)-RELATED"/>
    <property type="match status" value="1"/>
</dbReference>
<sequence length="611" mass="66517">MSAFERRLDPVTFEVLKSAFVSVCNEMALAVEMSAYSTVISEGRDYSATLYDAHGNLVAQGMEDLPSHAGTAAFTVRATIERQGIERMRPGDMFVMNDPFMGGTHLQDVRVVAPIFRQDKLVGFVATTGHWSDVGGMVPGSFYMEASEIYQEGVQIPPVPIVQEGVLNEAVLDLLLHNMRVPGERRGDLHAQIAACRAGARRLVELIDRYGEDTVADAMAQAQDYSEQLFRSEIALIPDGSYSWEDWIDQDPKTGEPQPVRLTMRIKGDQITYDVTESAPPVHTAINCTYPGLCSAIFMSTKALFPQVMMNEGLLRAIEIVVPERSIVNAPRPYPVGGMAATALERVINCILGAWSQAAPERTTAGHYNIINIVFGGRDEETGEEHVAYVWTEGGTGARATKDGVSGVMMFFSASTRNIAVEIQERRAPVSWAGYQFRQDSCGPGEHQGGHGSMRRLHCDADGLVLSAIGDREKFKPWGLFGGGEAASQHLIRYPAVGGEESLGMFFSNQGLKAGDEVAYLSTGGGGYGPPARRDVALVLDDLRNEYISEEFAARHYGVVCDVVDREALDIRVDVEATRARRSELFGAEHADPPGLETLGSEQLTRGAATA</sequence>
<dbReference type="PANTHER" id="PTHR11365">
    <property type="entry name" value="5-OXOPROLINASE RELATED"/>
    <property type="match status" value="1"/>
</dbReference>
<proteinExistence type="predicted"/>
<dbReference type="RefSeq" id="WP_259315253.1">
    <property type="nucleotide sequence ID" value="NZ_CP087164.1"/>
</dbReference>
<evidence type="ECO:0000259" key="2">
    <source>
        <dbReference type="Pfam" id="PF02538"/>
    </source>
</evidence>
<evidence type="ECO:0000256" key="1">
    <source>
        <dbReference type="SAM" id="MobiDB-lite"/>
    </source>
</evidence>
<dbReference type="GO" id="GO:0016874">
    <property type="term" value="F:ligase activity"/>
    <property type="evidence" value="ECO:0007669"/>
    <property type="project" value="UniProtKB-KW"/>
</dbReference>
<evidence type="ECO:0000313" key="4">
    <source>
        <dbReference type="Proteomes" id="UP001162834"/>
    </source>
</evidence>
<name>A0A9E6XW84_9ACTN</name>
<dbReference type="KEGG" id="sbae:DSM104329_01963"/>
<evidence type="ECO:0000313" key="3">
    <source>
        <dbReference type="EMBL" id="UGS35570.1"/>
    </source>
</evidence>
<dbReference type="InterPro" id="IPR045079">
    <property type="entry name" value="Oxoprolinase-like"/>
</dbReference>
<reference evidence="3" key="1">
    <citation type="journal article" date="2022" name="Int. J. Syst. Evol. Microbiol.">
        <title>Pseudomonas aegrilactucae sp. nov. and Pseudomonas morbosilactucae sp. nov., pathogens causing bacterial rot of lettuce in Japan.</title>
        <authorList>
            <person name="Sawada H."/>
            <person name="Fujikawa T."/>
            <person name="Satou M."/>
        </authorList>
    </citation>
    <scope>NUCLEOTIDE SEQUENCE</scope>
    <source>
        <strain evidence="3">0166_1</strain>
    </source>
</reference>
<dbReference type="GO" id="GO:0017168">
    <property type="term" value="F:5-oxoprolinase (ATP-hydrolyzing) activity"/>
    <property type="evidence" value="ECO:0007669"/>
    <property type="project" value="TreeGrafter"/>
</dbReference>
<dbReference type="GO" id="GO:0006749">
    <property type="term" value="P:glutathione metabolic process"/>
    <property type="evidence" value="ECO:0007669"/>
    <property type="project" value="TreeGrafter"/>
</dbReference>